<organism evidence="3 4">
    <name type="scientific">Candidatus Woesebacteria bacterium RIFCSPHIGHO2_12_FULL_41_24</name>
    <dbReference type="NCBI Taxonomy" id="1802510"/>
    <lineage>
        <taxon>Bacteria</taxon>
        <taxon>Candidatus Woeseibacteriota</taxon>
    </lineage>
</organism>
<dbReference type="Pfam" id="PF08443">
    <property type="entry name" value="RimK"/>
    <property type="match status" value="1"/>
</dbReference>
<protein>
    <recommendedName>
        <fullName evidence="2">ATP-grasp domain-containing protein</fullName>
    </recommendedName>
</protein>
<keyword evidence="1" id="KW-0547">Nucleotide-binding</keyword>
<dbReference type="PANTHER" id="PTHR21621:SF0">
    <property type="entry name" value="BETA-CITRYLGLUTAMATE SYNTHASE B-RELATED"/>
    <property type="match status" value="1"/>
</dbReference>
<keyword evidence="1" id="KW-0067">ATP-binding</keyword>
<sequence length="302" mass="34071">MAKILILTSKLTDTKKSFVNLVKQNFQDEQTEISIEEISTICLSLSKNEISFKVSGVDICRYDLVFLRGITSRNIFIATTVAMVLEKLGIKYFDTLYSEAGPHRSKLGSLVKLVGSTICIPKTLYFADKNYTKHYREISCGLGSPFVAKEMSLQKGKGVHRIYCLKDLRTLPAQTKRGSENEYFFQKFIEKDHEYRILVLGKKIGVWEEKISASKDEFRNNIALGAREIFLNVKDIPSKLETLAINAADSLGIQVAGVDVIVDVHGKYFVLEVNRGPGLTYDESVSPEFKAIAEFLEKECRK</sequence>
<comment type="caution">
    <text evidence="3">The sequence shown here is derived from an EMBL/GenBank/DDBJ whole genome shotgun (WGS) entry which is preliminary data.</text>
</comment>
<evidence type="ECO:0000259" key="2">
    <source>
        <dbReference type="PROSITE" id="PS50975"/>
    </source>
</evidence>
<evidence type="ECO:0000256" key="1">
    <source>
        <dbReference type="PROSITE-ProRule" id="PRU00409"/>
    </source>
</evidence>
<dbReference type="SUPFAM" id="SSF56059">
    <property type="entry name" value="Glutathione synthetase ATP-binding domain-like"/>
    <property type="match status" value="1"/>
</dbReference>
<dbReference type="GO" id="GO:0016879">
    <property type="term" value="F:ligase activity, forming carbon-nitrogen bonds"/>
    <property type="evidence" value="ECO:0007669"/>
    <property type="project" value="TreeGrafter"/>
</dbReference>
<dbReference type="InterPro" id="IPR013651">
    <property type="entry name" value="ATP-grasp_RimK-type"/>
</dbReference>
<reference evidence="3 4" key="1">
    <citation type="journal article" date="2016" name="Nat. Commun.">
        <title>Thousands of microbial genomes shed light on interconnected biogeochemical processes in an aquifer system.</title>
        <authorList>
            <person name="Anantharaman K."/>
            <person name="Brown C.T."/>
            <person name="Hug L.A."/>
            <person name="Sharon I."/>
            <person name="Castelle C.J."/>
            <person name="Probst A.J."/>
            <person name="Thomas B.C."/>
            <person name="Singh A."/>
            <person name="Wilkins M.J."/>
            <person name="Karaoz U."/>
            <person name="Brodie E.L."/>
            <person name="Williams K.H."/>
            <person name="Hubbard S.S."/>
            <person name="Banfield J.F."/>
        </authorList>
    </citation>
    <scope>NUCLEOTIDE SEQUENCE [LARGE SCALE GENOMIC DNA]</scope>
</reference>
<dbReference type="AlphaFoldDB" id="A0A1F8AUE3"/>
<dbReference type="PROSITE" id="PS50975">
    <property type="entry name" value="ATP_GRASP"/>
    <property type="match status" value="1"/>
</dbReference>
<evidence type="ECO:0000313" key="4">
    <source>
        <dbReference type="Proteomes" id="UP000178603"/>
    </source>
</evidence>
<dbReference type="Proteomes" id="UP000178603">
    <property type="component" value="Unassembled WGS sequence"/>
</dbReference>
<dbReference type="InterPro" id="IPR011761">
    <property type="entry name" value="ATP-grasp"/>
</dbReference>
<feature type="domain" description="ATP-grasp" evidence="2">
    <location>
        <begin position="112"/>
        <end position="301"/>
    </location>
</feature>
<evidence type="ECO:0000313" key="3">
    <source>
        <dbReference type="EMBL" id="OGM54855.1"/>
    </source>
</evidence>
<dbReference type="GO" id="GO:0046872">
    <property type="term" value="F:metal ion binding"/>
    <property type="evidence" value="ECO:0007669"/>
    <property type="project" value="InterPro"/>
</dbReference>
<dbReference type="GO" id="GO:0005737">
    <property type="term" value="C:cytoplasm"/>
    <property type="evidence" value="ECO:0007669"/>
    <property type="project" value="TreeGrafter"/>
</dbReference>
<gene>
    <name evidence="3" type="ORF">A3E44_01710</name>
</gene>
<dbReference type="EMBL" id="MGGW01000009">
    <property type="protein sequence ID" value="OGM54855.1"/>
    <property type="molecule type" value="Genomic_DNA"/>
</dbReference>
<accession>A0A1F8AUE3</accession>
<dbReference type="Gene3D" id="3.30.470.20">
    <property type="entry name" value="ATP-grasp fold, B domain"/>
    <property type="match status" value="1"/>
</dbReference>
<proteinExistence type="predicted"/>
<dbReference type="GO" id="GO:0005524">
    <property type="term" value="F:ATP binding"/>
    <property type="evidence" value="ECO:0007669"/>
    <property type="project" value="UniProtKB-UniRule"/>
</dbReference>
<name>A0A1F8AUE3_9BACT</name>
<dbReference type="PANTHER" id="PTHR21621">
    <property type="entry name" value="RIBOSOMAL PROTEIN S6 MODIFICATION PROTEIN"/>
    <property type="match status" value="1"/>
</dbReference>